<evidence type="ECO:0000256" key="7">
    <source>
        <dbReference type="ARBA" id="ARBA00023136"/>
    </source>
</evidence>
<keyword evidence="12" id="KW-1185">Reference proteome</keyword>
<feature type="transmembrane region" description="Helical" evidence="9">
    <location>
        <begin position="53"/>
        <end position="73"/>
    </location>
</feature>
<feature type="transmembrane region" description="Helical" evidence="9">
    <location>
        <begin position="79"/>
        <end position="98"/>
    </location>
</feature>
<evidence type="ECO:0000256" key="2">
    <source>
        <dbReference type="ARBA" id="ARBA00010065"/>
    </source>
</evidence>
<dbReference type="Gene3D" id="3.60.110.10">
    <property type="entry name" value="Carbon-nitrogen hydrolase"/>
    <property type="match status" value="1"/>
</dbReference>
<evidence type="ECO:0000313" key="12">
    <source>
        <dbReference type="Proteomes" id="UP001597438"/>
    </source>
</evidence>
<comment type="catalytic activity">
    <reaction evidence="9">
        <text>N-terminal S-1,2-diacyl-sn-glyceryl-L-cysteinyl-[lipoprotein] + a glycerophospholipid = N-acyl-S-1,2-diacyl-sn-glyceryl-L-cysteinyl-[lipoprotein] + a 2-acyl-sn-glycero-3-phospholipid + H(+)</text>
        <dbReference type="Rhea" id="RHEA:48228"/>
        <dbReference type="Rhea" id="RHEA-COMP:14681"/>
        <dbReference type="Rhea" id="RHEA-COMP:14684"/>
        <dbReference type="ChEBI" id="CHEBI:15378"/>
        <dbReference type="ChEBI" id="CHEBI:136912"/>
        <dbReference type="ChEBI" id="CHEBI:140656"/>
        <dbReference type="ChEBI" id="CHEBI:140657"/>
        <dbReference type="ChEBI" id="CHEBI:140660"/>
        <dbReference type="EC" id="2.3.1.269"/>
    </reaction>
</comment>
<dbReference type="InterPro" id="IPR004563">
    <property type="entry name" value="Apolipo_AcylTrfase"/>
</dbReference>
<proteinExistence type="inferred from homology"/>
<evidence type="ECO:0000256" key="6">
    <source>
        <dbReference type="ARBA" id="ARBA00022989"/>
    </source>
</evidence>
<dbReference type="Proteomes" id="UP001597438">
    <property type="component" value="Unassembled WGS sequence"/>
</dbReference>
<keyword evidence="4 9" id="KW-0808">Transferase</keyword>
<comment type="subcellular location">
    <subcellularLocation>
        <location evidence="1 9">Cell membrane</location>
        <topology evidence="1 9">Multi-pass membrane protein</topology>
    </subcellularLocation>
</comment>
<feature type="transmembrane region" description="Helical" evidence="9">
    <location>
        <begin position="6"/>
        <end position="32"/>
    </location>
</feature>
<dbReference type="InterPro" id="IPR003010">
    <property type="entry name" value="C-N_Hydrolase"/>
</dbReference>
<evidence type="ECO:0000256" key="9">
    <source>
        <dbReference type="HAMAP-Rule" id="MF_01148"/>
    </source>
</evidence>
<dbReference type="PROSITE" id="PS50263">
    <property type="entry name" value="CN_HYDROLASE"/>
    <property type="match status" value="1"/>
</dbReference>
<evidence type="ECO:0000259" key="10">
    <source>
        <dbReference type="PROSITE" id="PS50263"/>
    </source>
</evidence>
<dbReference type="PANTHER" id="PTHR38686:SF1">
    <property type="entry name" value="APOLIPOPROTEIN N-ACYLTRANSFERASE"/>
    <property type="match status" value="1"/>
</dbReference>
<evidence type="ECO:0000256" key="3">
    <source>
        <dbReference type="ARBA" id="ARBA00022475"/>
    </source>
</evidence>
<dbReference type="SUPFAM" id="SSF56317">
    <property type="entry name" value="Carbon-nitrogen hydrolase"/>
    <property type="match status" value="1"/>
</dbReference>
<dbReference type="CDD" id="cd07571">
    <property type="entry name" value="ALP_N-acyl_transferase"/>
    <property type="match status" value="1"/>
</dbReference>
<name>A0ABW5X574_9FLAO</name>
<gene>
    <name evidence="9 11" type="primary">lnt</name>
    <name evidence="11" type="ORF">ACFSYS_13270</name>
</gene>
<dbReference type="InterPro" id="IPR036526">
    <property type="entry name" value="C-N_Hydrolase_sf"/>
</dbReference>
<keyword evidence="5 9" id="KW-0812">Transmembrane</keyword>
<evidence type="ECO:0000256" key="4">
    <source>
        <dbReference type="ARBA" id="ARBA00022679"/>
    </source>
</evidence>
<keyword evidence="6 9" id="KW-1133">Transmembrane helix</keyword>
<dbReference type="RefSeq" id="WP_251739108.1">
    <property type="nucleotide sequence ID" value="NZ_JBHUOJ010000032.1"/>
</dbReference>
<feature type="transmembrane region" description="Helical" evidence="9">
    <location>
        <begin position="505"/>
        <end position="523"/>
    </location>
</feature>
<organism evidence="11 12">
    <name type="scientific">Christiangramia antarctica</name>
    <dbReference type="NCBI Taxonomy" id="2058158"/>
    <lineage>
        <taxon>Bacteria</taxon>
        <taxon>Pseudomonadati</taxon>
        <taxon>Bacteroidota</taxon>
        <taxon>Flavobacteriia</taxon>
        <taxon>Flavobacteriales</taxon>
        <taxon>Flavobacteriaceae</taxon>
        <taxon>Christiangramia</taxon>
    </lineage>
</organism>
<evidence type="ECO:0000256" key="5">
    <source>
        <dbReference type="ARBA" id="ARBA00022692"/>
    </source>
</evidence>
<dbReference type="HAMAP" id="MF_01148">
    <property type="entry name" value="Lnt"/>
    <property type="match status" value="1"/>
</dbReference>
<dbReference type="Pfam" id="PF00795">
    <property type="entry name" value="CN_hydrolase"/>
    <property type="match status" value="1"/>
</dbReference>
<protein>
    <recommendedName>
        <fullName evidence="9">Apolipoprotein N-acyltransferase</fullName>
        <shortName evidence="9">ALP N-acyltransferase</shortName>
        <ecNumber evidence="9">2.3.1.269</ecNumber>
    </recommendedName>
</protein>
<evidence type="ECO:0000256" key="8">
    <source>
        <dbReference type="ARBA" id="ARBA00023315"/>
    </source>
</evidence>
<keyword evidence="7 9" id="KW-0472">Membrane</keyword>
<dbReference type="InterPro" id="IPR045378">
    <property type="entry name" value="LNT_N"/>
</dbReference>
<comment type="caution">
    <text evidence="11">The sequence shown here is derived from an EMBL/GenBank/DDBJ whole genome shotgun (WGS) entry which is preliminary data.</text>
</comment>
<comment type="function">
    <text evidence="9">Catalyzes the phospholipid dependent N-acylation of the N-terminal cysteine of apolipoprotein, the last step in lipoprotein maturation.</text>
</comment>
<dbReference type="EC" id="2.3.1.269" evidence="9"/>
<accession>A0ABW5X574</accession>
<comment type="similarity">
    <text evidence="2 9">Belongs to the CN hydrolase family. Apolipoprotein N-acyltransferase subfamily.</text>
</comment>
<feature type="transmembrane region" description="Helical" evidence="9">
    <location>
        <begin position="105"/>
        <end position="121"/>
    </location>
</feature>
<keyword evidence="3 9" id="KW-1003">Cell membrane</keyword>
<reference evidence="12" key="1">
    <citation type="journal article" date="2019" name="Int. J. Syst. Evol. Microbiol.">
        <title>The Global Catalogue of Microorganisms (GCM) 10K type strain sequencing project: providing services to taxonomists for standard genome sequencing and annotation.</title>
        <authorList>
            <consortium name="The Broad Institute Genomics Platform"/>
            <consortium name="The Broad Institute Genome Sequencing Center for Infectious Disease"/>
            <person name="Wu L."/>
            <person name="Ma J."/>
        </authorList>
    </citation>
    <scope>NUCLEOTIDE SEQUENCE [LARGE SCALE GENOMIC DNA]</scope>
    <source>
        <strain evidence="12">KCTC 52925</strain>
    </source>
</reference>
<comment type="pathway">
    <text evidence="9">Protein modification; lipoprotein biosynthesis (N-acyl transfer).</text>
</comment>
<evidence type="ECO:0000313" key="11">
    <source>
        <dbReference type="EMBL" id="MFD2834261.1"/>
    </source>
</evidence>
<feature type="transmembrane region" description="Helical" evidence="9">
    <location>
        <begin position="159"/>
        <end position="177"/>
    </location>
</feature>
<dbReference type="PANTHER" id="PTHR38686">
    <property type="entry name" value="APOLIPOPROTEIN N-ACYLTRANSFERASE"/>
    <property type="match status" value="1"/>
</dbReference>
<sequence length="531" mass="61070">MKNFLFAVLSGILLTISWPTFGFPLFIFFSFVPLLYVEFSIRNYSIKWRKLKVFGTAYVSFFIWNLFTTYWLYFSTPFGGVFAILANSFLMAVVFLLYHIVAKRTGFTASAIFLMSIWMVFEKLHLSWDFSWPWLNLGNVFSDYTPWIQWYEFTGTFGGTLWILLANLMVFKSLLLFKEFKEQSILYQGILKIALIIGLPILLSYILYFNYEESENKIEVLILQPNINPYTEKYNTTDSRIGKLLYKLSSEAVTDSTLVVIAPETVFASGTKLPEVGYSEAEYYGSQIAKLNAQLNFLSGISIFDRFSDKNRVGKQSNYLRANDWYNDYNSAFLVNNIADSIQLYHKSKLVVGVENFPYQNILKPIVGDVMIDLGGTVAMKTTQENREVFRLKDSIYIAPIICYESVYGEYVTDYVENGANFLSIITNDAWWGDTQGHKQHLSYAKLRAVENRKYVARSANTGISAIINSKGDIVEKLEYNQGGFLVGDVAINSEKTFYVKHGDYLARIAQFLALFIFLFSVIKYKRKRPS</sequence>
<evidence type="ECO:0000256" key="1">
    <source>
        <dbReference type="ARBA" id="ARBA00004651"/>
    </source>
</evidence>
<keyword evidence="8 9" id="KW-0012">Acyltransferase</keyword>
<dbReference type="EMBL" id="JBHUOJ010000032">
    <property type="protein sequence ID" value="MFD2834261.1"/>
    <property type="molecule type" value="Genomic_DNA"/>
</dbReference>
<feature type="domain" description="CN hydrolase" evidence="10">
    <location>
        <begin position="223"/>
        <end position="492"/>
    </location>
</feature>
<dbReference type="NCBIfam" id="TIGR00546">
    <property type="entry name" value="lnt"/>
    <property type="match status" value="1"/>
</dbReference>
<feature type="transmembrane region" description="Helical" evidence="9">
    <location>
        <begin position="189"/>
        <end position="208"/>
    </location>
</feature>
<dbReference type="Pfam" id="PF20154">
    <property type="entry name" value="LNT_N"/>
    <property type="match status" value="1"/>
</dbReference>
<dbReference type="GO" id="GO:0016746">
    <property type="term" value="F:acyltransferase activity"/>
    <property type="evidence" value="ECO:0007669"/>
    <property type="project" value="UniProtKB-KW"/>
</dbReference>